<protein>
    <submittedName>
        <fullName evidence="1">Uncharacterized protein</fullName>
    </submittedName>
</protein>
<feature type="non-terminal residue" evidence="1">
    <location>
        <position position="40"/>
    </location>
</feature>
<sequence>MSPKKLYQWMNTWFQPLLDKLDDEDDGQVVKILFRIVQVE</sequence>
<accession>X0H6T4</accession>
<evidence type="ECO:0000313" key="1">
    <source>
        <dbReference type="EMBL" id="EXL67676.1"/>
    </source>
</evidence>
<reference evidence="1" key="1">
    <citation type="submission" date="2011-11" db="EMBL/GenBank/DDBJ databases">
        <title>The Genome Sequence of Fusarium oxysporum PHW808.</title>
        <authorList>
            <consortium name="The Broad Institute Genome Sequencing Platform"/>
            <person name="Ma L.-J."/>
            <person name="Gale L.R."/>
            <person name="Schwartz D.C."/>
            <person name="Zhou S."/>
            <person name="Corby-Kistler H."/>
            <person name="Young S.K."/>
            <person name="Zeng Q."/>
            <person name="Gargeya S."/>
            <person name="Fitzgerald M."/>
            <person name="Haas B."/>
            <person name="Abouelleil A."/>
            <person name="Alvarado L."/>
            <person name="Arachchi H.M."/>
            <person name="Berlin A."/>
            <person name="Brown A."/>
            <person name="Chapman S.B."/>
            <person name="Chen Z."/>
            <person name="Dunbar C."/>
            <person name="Freedman E."/>
            <person name="Gearin G."/>
            <person name="Goldberg J."/>
            <person name="Griggs A."/>
            <person name="Gujja S."/>
            <person name="Heiman D."/>
            <person name="Howarth C."/>
            <person name="Larson L."/>
            <person name="Lui A."/>
            <person name="MacDonald P.J.P."/>
            <person name="Montmayeur A."/>
            <person name="Murphy C."/>
            <person name="Neiman D."/>
            <person name="Pearson M."/>
            <person name="Priest M."/>
            <person name="Roberts A."/>
            <person name="Saif S."/>
            <person name="Shea T."/>
            <person name="Shenoy N."/>
            <person name="Sisk P."/>
            <person name="Stolte C."/>
            <person name="Sykes S."/>
            <person name="Wortman J."/>
            <person name="Nusbaum C."/>
            <person name="Birren B."/>
        </authorList>
    </citation>
    <scope>NUCLEOTIDE SEQUENCE [LARGE SCALE GENOMIC DNA]</scope>
    <source>
        <strain evidence="1">54008</strain>
    </source>
</reference>
<dbReference type="EMBL" id="JH658954">
    <property type="protein sequence ID" value="EXL67676.1"/>
    <property type="molecule type" value="Genomic_DNA"/>
</dbReference>
<organism evidence="1">
    <name type="scientific">Fusarium oxysporum f. sp. conglutinans race 2 54008</name>
    <dbReference type="NCBI Taxonomy" id="1089457"/>
    <lineage>
        <taxon>Eukaryota</taxon>
        <taxon>Fungi</taxon>
        <taxon>Dikarya</taxon>
        <taxon>Ascomycota</taxon>
        <taxon>Pezizomycotina</taxon>
        <taxon>Sordariomycetes</taxon>
        <taxon>Hypocreomycetidae</taxon>
        <taxon>Hypocreales</taxon>
        <taxon>Nectriaceae</taxon>
        <taxon>Fusarium</taxon>
        <taxon>Fusarium oxysporum species complex</taxon>
    </lineage>
</organism>
<gene>
    <name evidence="1" type="ORF">FOPG_16209</name>
</gene>
<dbReference type="HOGENOM" id="CLU_3302197_0_0_1"/>
<dbReference type="AlphaFoldDB" id="X0H6T4"/>
<reference evidence="1" key="2">
    <citation type="submission" date="2012-05" db="EMBL/GenBank/DDBJ databases">
        <title>The Genome Annotation of Fusarium oxysporum PHW808.</title>
        <authorList>
            <consortium name="The Broad Institute Genomics Platform"/>
            <person name="Ma L.-J."/>
            <person name="Corby-Kistler H."/>
            <person name="Broz K."/>
            <person name="Gale L.R."/>
            <person name="Jonkers W."/>
            <person name="O'Donnell K."/>
            <person name="Ploetz R."/>
            <person name="Steinberg C."/>
            <person name="Schwartz D.C."/>
            <person name="VanEtten H."/>
            <person name="Zhou S."/>
            <person name="Young S.K."/>
            <person name="Zeng Q."/>
            <person name="Gargeya S."/>
            <person name="Fitzgerald M."/>
            <person name="Abouelleil A."/>
            <person name="Alvarado L."/>
            <person name="Chapman S.B."/>
            <person name="Gainer-Dewar J."/>
            <person name="Goldberg J."/>
            <person name="Griggs A."/>
            <person name="Gujja S."/>
            <person name="Hansen M."/>
            <person name="Howarth C."/>
            <person name="Imamovic A."/>
            <person name="Ireland A."/>
            <person name="Larimer J."/>
            <person name="McCowan C."/>
            <person name="Murphy C."/>
            <person name="Pearson M."/>
            <person name="Poon T.W."/>
            <person name="Priest M."/>
            <person name="Roberts A."/>
            <person name="Saif S."/>
            <person name="Shea T."/>
            <person name="Sykes S."/>
            <person name="Wortman J."/>
            <person name="Nusbaum C."/>
            <person name="Birren B."/>
        </authorList>
    </citation>
    <scope>NUCLEOTIDE SEQUENCE</scope>
    <source>
        <strain evidence="1">54008</strain>
    </source>
</reference>
<proteinExistence type="predicted"/>
<dbReference type="Proteomes" id="UP000030676">
    <property type="component" value="Unassembled WGS sequence"/>
</dbReference>
<name>X0H6T4_FUSOX</name>